<evidence type="ECO:0000256" key="1">
    <source>
        <dbReference type="SAM" id="MobiDB-lite"/>
    </source>
</evidence>
<name>A0A915IWK6_ROMCU</name>
<dbReference type="WBParaSite" id="nRc.2.0.1.t18171-RA">
    <property type="protein sequence ID" value="nRc.2.0.1.t18171-RA"/>
    <property type="gene ID" value="nRc.2.0.1.g18171"/>
</dbReference>
<dbReference type="Proteomes" id="UP000887565">
    <property type="component" value="Unplaced"/>
</dbReference>
<organism evidence="2 3">
    <name type="scientific">Romanomermis culicivorax</name>
    <name type="common">Nematode worm</name>
    <dbReference type="NCBI Taxonomy" id="13658"/>
    <lineage>
        <taxon>Eukaryota</taxon>
        <taxon>Metazoa</taxon>
        <taxon>Ecdysozoa</taxon>
        <taxon>Nematoda</taxon>
        <taxon>Enoplea</taxon>
        <taxon>Dorylaimia</taxon>
        <taxon>Mermithida</taxon>
        <taxon>Mermithoidea</taxon>
        <taxon>Mermithidae</taxon>
        <taxon>Romanomermis</taxon>
    </lineage>
</organism>
<keyword evidence="2" id="KW-1185">Reference proteome</keyword>
<reference evidence="3" key="1">
    <citation type="submission" date="2022-11" db="UniProtKB">
        <authorList>
            <consortium name="WormBaseParasite"/>
        </authorList>
    </citation>
    <scope>IDENTIFICATION</scope>
</reference>
<protein>
    <submittedName>
        <fullName evidence="3">Uncharacterized protein</fullName>
    </submittedName>
</protein>
<proteinExistence type="predicted"/>
<feature type="region of interest" description="Disordered" evidence="1">
    <location>
        <begin position="147"/>
        <end position="173"/>
    </location>
</feature>
<feature type="compositionally biased region" description="Polar residues" evidence="1">
    <location>
        <begin position="152"/>
        <end position="161"/>
    </location>
</feature>
<accession>A0A915IWK6</accession>
<sequence length="247" mass="27875">MARRYIEIRVWSLPGNWYVDLFLDVGQDFFGFCSAKGATSCEKKIDLKREEKPFKGYGEFQIGKESENSQDKNIPDHLMHANDMLSAAASCALRNDGRFGAKPDVSTFFCHYPVQSSMVIPYLSYYSSNLLIYIFICYFDPTDRQEQRAKSPGTSLLTASSGRPARGSRKRHRNQHFSALGAEHVTLASLLIFPPKLKKLRNRDVYLRENAIILLISNLLSVDGTATASSREIYLEAISLNITTKIS</sequence>
<evidence type="ECO:0000313" key="3">
    <source>
        <dbReference type="WBParaSite" id="nRc.2.0.1.t18171-RA"/>
    </source>
</evidence>
<dbReference type="AlphaFoldDB" id="A0A915IWK6"/>
<evidence type="ECO:0000313" key="2">
    <source>
        <dbReference type="Proteomes" id="UP000887565"/>
    </source>
</evidence>